<name>A0A2S4PI83_9PEZI</name>
<evidence type="ECO:0000313" key="3">
    <source>
        <dbReference type="Proteomes" id="UP000237438"/>
    </source>
</evidence>
<feature type="compositionally biased region" description="Polar residues" evidence="1">
    <location>
        <begin position="1"/>
        <end position="13"/>
    </location>
</feature>
<evidence type="ECO:0000256" key="1">
    <source>
        <dbReference type="SAM" id="MobiDB-lite"/>
    </source>
</evidence>
<keyword evidence="3" id="KW-1185">Reference proteome</keyword>
<dbReference type="Proteomes" id="UP000237438">
    <property type="component" value="Unassembled WGS sequence"/>
</dbReference>
<feature type="non-terminal residue" evidence="2">
    <location>
        <position position="254"/>
    </location>
</feature>
<sequence>MGPRTRSQSQASKSRGEDSGFLNTRLNILEDKFEEIIDDIDKSNKLMEDRFKIMASVIKDEVENKIEINSKVSQEENTQFQPEDDIFKQDEEIKSDLREPSRLPNGDFNLQIPFHLPQARTAQEKRILEDWPEVVLPSQAHLYGATSHKNRVTFAPGTFLSFADSKVLPTLVQVQDQLKTALIPYHLWPMRLVSIMNEDFQQVATWAKRGSPTWLDLIEAIIQVLKKHQTLYSQMTQFARMAPKNDEDKLQFLR</sequence>
<proteinExistence type="predicted"/>
<protein>
    <submittedName>
        <fullName evidence="2">Uncharacterized protein</fullName>
    </submittedName>
</protein>
<evidence type="ECO:0000313" key="2">
    <source>
        <dbReference type="EMBL" id="POS81749.1"/>
    </source>
</evidence>
<dbReference type="EMBL" id="PEDP01008357">
    <property type="protein sequence ID" value="POS81749.1"/>
    <property type="molecule type" value="Genomic_DNA"/>
</dbReference>
<accession>A0A2S4PI83</accession>
<gene>
    <name evidence="2" type="ORF">EPUL_006141</name>
</gene>
<organism evidence="2 3">
    <name type="scientific">Erysiphe pulchra</name>
    <dbReference type="NCBI Taxonomy" id="225359"/>
    <lineage>
        <taxon>Eukaryota</taxon>
        <taxon>Fungi</taxon>
        <taxon>Dikarya</taxon>
        <taxon>Ascomycota</taxon>
        <taxon>Pezizomycotina</taxon>
        <taxon>Leotiomycetes</taxon>
        <taxon>Erysiphales</taxon>
        <taxon>Erysiphaceae</taxon>
        <taxon>Erysiphe</taxon>
    </lineage>
</organism>
<comment type="caution">
    <text evidence="2">The sequence shown here is derived from an EMBL/GenBank/DDBJ whole genome shotgun (WGS) entry which is preliminary data.</text>
</comment>
<dbReference type="OrthoDB" id="3599109at2759"/>
<feature type="region of interest" description="Disordered" evidence="1">
    <location>
        <begin position="1"/>
        <end position="20"/>
    </location>
</feature>
<dbReference type="AlphaFoldDB" id="A0A2S4PI83"/>
<reference evidence="2 3" key="1">
    <citation type="submission" date="2017-10" db="EMBL/GenBank/DDBJ databases">
        <title>Development of genomic resources for the powdery mildew, Erysiphe pulchra.</title>
        <authorList>
            <person name="Wadl P.A."/>
            <person name="Mack B.M."/>
            <person name="Moore G."/>
            <person name="Beltz S.B."/>
        </authorList>
    </citation>
    <scope>NUCLEOTIDE SEQUENCE [LARGE SCALE GENOMIC DNA]</scope>
    <source>
        <strain evidence="2">Cflorida</strain>
    </source>
</reference>